<dbReference type="InterPro" id="IPR007543">
    <property type="entry name" value="LptD_C"/>
</dbReference>
<feature type="signal peptide" evidence="4">
    <location>
        <begin position="1"/>
        <end position="41"/>
    </location>
</feature>
<organism evidence="8 9">
    <name type="scientific">Pseudoxanthomonas wuyuanensis</name>
    <dbReference type="NCBI Taxonomy" id="1073196"/>
    <lineage>
        <taxon>Bacteria</taxon>
        <taxon>Pseudomonadati</taxon>
        <taxon>Pseudomonadota</taxon>
        <taxon>Gammaproteobacteria</taxon>
        <taxon>Lysobacterales</taxon>
        <taxon>Lysobacteraceae</taxon>
        <taxon>Pseudoxanthomonas</taxon>
    </lineage>
</organism>
<keyword evidence="3 4" id="KW-0998">Cell outer membrane</keyword>
<feature type="chain" id="PRO_5013406615" description="LPS-assembly protein LptD" evidence="4">
    <location>
        <begin position="42"/>
        <end position="836"/>
    </location>
</feature>
<dbReference type="AlphaFoldDB" id="A0A286D7T8"/>
<comment type="function">
    <text evidence="4">Together with LptE, is involved in the assembly of lipopolysaccharide (LPS) at the surface of the outer membrane.</text>
</comment>
<feature type="region of interest" description="Disordered" evidence="5">
    <location>
        <begin position="816"/>
        <end position="836"/>
    </location>
</feature>
<keyword evidence="2 4" id="KW-0472">Membrane</keyword>
<feature type="domain" description="Organic solvent tolerance-like N-terminal" evidence="6">
    <location>
        <begin position="94"/>
        <end position="215"/>
    </location>
</feature>
<name>A0A286D7T8_9GAMM</name>
<dbReference type="HAMAP" id="MF_01411">
    <property type="entry name" value="LPS_assembly_LptD"/>
    <property type="match status" value="1"/>
</dbReference>
<dbReference type="InterPro" id="IPR005653">
    <property type="entry name" value="OstA-like_N"/>
</dbReference>
<reference evidence="8 9" key="1">
    <citation type="submission" date="2017-09" db="EMBL/GenBank/DDBJ databases">
        <authorList>
            <person name="Ehlers B."/>
            <person name="Leendertz F.H."/>
        </authorList>
    </citation>
    <scope>NUCLEOTIDE SEQUENCE [LARGE SCALE GENOMIC DNA]</scope>
    <source>
        <strain evidence="8 9">CGMCC 1.10978</strain>
    </source>
</reference>
<evidence type="ECO:0000259" key="7">
    <source>
        <dbReference type="Pfam" id="PF04453"/>
    </source>
</evidence>
<gene>
    <name evidence="4" type="primary">lptD</name>
    <name evidence="8" type="ORF">SAMN06296416_104299</name>
</gene>
<dbReference type="GO" id="GO:0043165">
    <property type="term" value="P:Gram-negative-bacterium-type cell outer membrane assembly"/>
    <property type="evidence" value="ECO:0007669"/>
    <property type="project" value="UniProtKB-UniRule"/>
</dbReference>
<evidence type="ECO:0000259" key="6">
    <source>
        <dbReference type="Pfam" id="PF03968"/>
    </source>
</evidence>
<dbReference type="GO" id="GO:1990351">
    <property type="term" value="C:transporter complex"/>
    <property type="evidence" value="ECO:0007669"/>
    <property type="project" value="TreeGrafter"/>
</dbReference>
<sequence precursor="true">MGCGKLAAAFEPIHGALHRVRPVLRLLPLPFSIALCLPAMADDKPESWALCPVQDVIPSFDGSAGPEPGASAQAARADRAEQSTTIEGDQLGGTEQNLEYQGNIEMRRGDQFLGADNLQYDQEADTYVADGHVRYQDAGIRIVADRARGNQETDSHQIDNIRYQLVSRRGNGGADRIDMKGAEGALLHSTYSTCDPEDRRWELRSRRIDFDTDAGWGVAHGATVRLGKFPVLYVPYLKFPIDDRRHTGLLYPSVSLSGRNGFDYEQPIYFNLAPNYDATLYPRYMSDRGGLLGAEFRYLYPKGKGILEGSWMPSDDLLKERALEPDFNPAVNPDPDDSRGMLRFRGNHNINRSWQARAGLTWLSDSRYTEDFSNSLYGLSATSVASTAGIYGLGKHWSAGLMAEYWQLSDYTVSEASLPYNRLPRTYLNWEQPLGRWFTAGVDAEAVKFQHDEKAGGSRLDVKPFVSMPLRGASWFLRPTLAWRHTEYRLDAGLADSTARNLAASAYGIPAAQVTPAMLAEFRDDAPSRSLPIASLDAGLYFDRETEIKGSRFLHTLEPRLFYLNAPYRDQNGIPIFDTRAFTFSWGQMFRDNRYTGADRQTDANQLTLALSTRFLRQADGFERLSASIGQIRYFEDSRVTLNSNETPVEQGKSAWVVDANYAPTDRWTVGASYQWDPKFRREDLASVRARYLFGDDGVVNLTYRHRRDLLEQADFSFLYPVTPSWSVVGRYYHSFYRDANSEPGLLEGIAGVQWDSCCLAVRALVRRYVRSREGEMNTAFQVEFVLKGLGSAGQNTERTLRRAILGYYRDDLYLVPPSNTTPDPDDNINDPDPIL</sequence>
<evidence type="ECO:0000313" key="9">
    <source>
        <dbReference type="Proteomes" id="UP000219374"/>
    </source>
</evidence>
<dbReference type="Pfam" id="PF03968">
    <property type="entry name" value="LptD_N"/>
    <property type="match status" value="1"/>
</dbReference>
<dbReference type="InterPro" id="IPR050218">
    <property type="entry name" value="LptD"/>
</dbReference>
<feature type="region of interest" description="Disordered" evidence="5">
    <location>
        <begin position="60"/>
        <end position="94"/>
    </location>
</feature>
<comment type="subunit">
    <text evidence="4">Component of the lipopolysaccharide transport and assembly complex. Interacts with LptE and LptA.</text>
</comment>
<evidence type="ECO:0000256" key="4">
    <source>
        <dbReference type="HAMAP-Rule" id="MF_01411"/>
    </source>
</evidence>
<keyword evidence="9" id="KW-1185">Reference proteome</keyword>
<comment type="similarity">
    <text evidence="4">Belongs to the LptD family.</text>
</comment>
<dbReference type="EMBL" id="OCND01000004">
    <property type="protein sequence ID" value="SOD54687.1"/>
    <property type="molecule type" value="Genomic_DNA"/>
</dbReference>
<evidence type="ECO:0000256" key="2">
    <source>
        <dbReference type="ARBA" id="ARBA00023136"/>
    </source>
</evidence>
<evidence type="ECO:0000313" key="8">
    <source>
        <dbReference type="EMBL" id="SOD54687.1"/>
    </source>
</evidence>
<proteinExistence type="inferred from homology"/>
<accession>A0A286D7T8</accession>
<comment type="subcellular location">
    <subcellularLocation>
        <location evidence="4">Cell outer membrane</location>
    </subcellularLocation>
</comment>
<evidence type="ECO:0000256" key="5">
    <source>
        <dbReference type="SAM" id="MobiDB-lite"/>
    </source>
</evidence>
<dbReference type="PANTHER" id="PTHR30189">
    <property type="entry name" value="LPS-ASSEMBLY PROTEIN"/>
    <property type="match status" value="1"/>
</dbReference>
<dbReference type="Proteomes" id="UP000219374">
    <property type="component" value="Unassembled WGS sequence"/>
</dbReference>
<dbReference type="GO" id="GO:0015920">
    <property type="term" value="P:lipopolysaccharide transport"/>
    <property type="evidence" value="ECO:0007669"/>
    <property type="project" value="InterPro"/>
</dbReference>
<evidence type="ECO:0000256" key="3">
    <source>
        <dbReference type="ARBA" id="ARBA00023237"/>
    </source>
</evidence>
<dbReference type="InterPro" id="IPR020889">
    <property type="entry name" value="LipoPS_assembly_LptD"/>
</dbReference>
<evidence type="ECO:0000256" key="1">
    <source>
        <dbReference type="ARBA" id="ARBA00022729"/>
    </source>
</evidence>
<dbReference type="SUPFAM" id="SSF56935">
    <property type="entry name" value="Porins"/>
    <property type="match status" value="1"/>
</dbReference>
<keyword evidence="1 4" id="KW-0732">Signal</keyword>
<dbReference type="Pfam" id="PF04453">
    <property type="entry name" value="LptD"/>
    <property type="match status" value="1"/>
</dbReference>
<comment type="caution">
    <text evidence="4">Lacks conserved residue(s) required for the propagation of feature annotation.</text>
</comment>
<dbReference type="GO" id="GO:0009279">
    <property type="term" value="C:cell outer membrane"/>
    <property type="evidence" value="ECO:0007669"/>
    <property type="project" value="UniProtKB-SubCell"/>
</dbReference>
<protein>
    <recommendedName>
        <fullName evidence="4">LPS-assembly protein LptD</fullName>
    </recommendedName>
</protein>
<feature type="domain" description="LptD C-terminal" evidence="7">
    <location>
        <begin position="338"/>
        <end position="726"/>
    </location>
</feature>
<dbReference type="PANTHER" id="PTHR30189:SF1">
    <property type="entry name" value="LPS-ASSEMBLY PROTEIN LPTD"/>
    <property type="match status" value="1"/>
</dbReference>